<evidence type="ECO:0000256" key="6">
    <source>
        <dbReference type="PROSITE-ProRule" id="PRU01373"/>
    </source>
</evidence>
<dbReference type="InterPro" id="IPR005490">
    <property type="entry name" value="LD_TPept_cat_dom"/>
</dbReference>
<dbReference type="GeneID" id="86940076"/>
<dbReference type="GO" id="GO:0071972">
    <property type="term" value="F:peptidoglycan L,D-transpeptidase activity"/>
    <property type="evidence" value="ECO:0007669"/>
    <property type="project" value="TreeGrafter"/>
</dbReference>
<protein>
    <recommendedName>
        <fullName evidence="8">L,D-TPase catalytic domain-containing protein</fullName>
    </recommendedName>
</protein>
<dbReference type="Pfam" id="PF12229">
    <property type="entry name" value="PG_binding_4"/>
    <property type="match status" value="1"/>
</dbReference>
<keyword evidence="4 6" id="KW-0573">Peptidoglycan synthesis</keyword>
<dbReference type="InterPro" id="IPR038054">
    <property type="entry name" value="LD_TPept-like_central_sf"/>
</dbReference>
<gene>
    <name evidence="9" type="ORF">HMPREF9623_00280</name>
</gene>
<feature type="region of interest" description="Disordered" evidence="7">
    <location>
        <begin position="118"/>
        <end position="158"/>
    </location>
</feature>
<keyword evidence="5 6" id="KW-0961">Cell wall biogenesis/degradation</keyword>
<feature type="domain" description="L,D-TPase catalytic" evidence="8">
    <location>
        <begin position="495"/>
        <end position="614"/>
    </location>
</feature>
<evidence type="ECO:0000313" key="10">
    <source>
        <dbReference type="Proteomes" id="UP000018466"/>
    </source>
</evidence>
<keyword evidence="10" id="KW-1185">Reference proteome</keyword>
<dbReference type="GO" id="GO:0016740">
    <property type="term" value="F:transferase activity"/>
    <property type="evidence" value="ECO:0007669"/>
    <property type="project" value="UniProtKB-KW"/>
</dbReference>
<dbReference type="AlphaFoldDB" id="A0AA36Y6M6"/>
<evidence type="ECO:0000256" key="4">
    <source>
        <dbReference type="ARBA" id="ARBA00022984"/>
    </source>
</evidence>
<dbReference type="EMBL" id="AGEL01000003">
    <property type="protein sequence ID" value="EHO18096.1"/>
    <property type="molecule type" value="Genomic_DNA"/>
</dbReference>
<dbReference type="GO" id="GO:0005576">
    <property type="term" value="C:extracellular region"/>
    <property type="evidence" value="ECO:0007669"/>
    <property type="project" value="TreeGrafter"/>
</dbReference>
<reference evidence="9 10" key="1">
    <citation type="submission" date="2011-10" db="EMBL/GenBank/DDBJ databases">
        <title>The Genome Sequence of Lachnospiraceae bacterium ACC2.</title>
        <authorList>
            <consortium name="The Broad Institute Genome Sequencing Platform"/>
            <person name="Earl A."/>
            <person name="Ward D."/>
            <person name="Feldgarden M."/>
            <person name="Gevers D."/>
            <person name="Sizova M."/>
            <person name="Hazen A."/>
            <person name="Epstein S."/>
            <person name="Young S.K."/>
            <person name="Zeng Q."/>
            <person name="Gargeya S."/>
            <person name="Fitzgerald M."/>
            <person name="Haas B."/>
            <person name="Abouelleil A."/>
            <person name="Alvarado L."/>
            <person name="Arachchi H.M."/>
            <person name="Berlin A."/>
            <person name="Brown A."/>
            <person name="Chapman S.B."/>
            <person name="Chen Z."/>
            <person name="Dunbar C."/>
            <person name="Freedman E."/>
            <person name="Gearin G."/>
            <person name="Goldberg J."/>
            <person name="Griggs A."/>
            <person name="Gujja S."/>
            <person name="Heiman D."/>
            <person name="Howarth C."/>
            <person name="Larson L."/>
            <person name="Lui A."/>
            <person name="MacDonald P.J.P."/>
            <person name="Montmayeur A."/>
            <person name="Murphy C."/>
            <person name="Neiman D."/>
            <person name="Pearson M."/>
            <person name="Priest M."/>
            <person name="Roberts A."/>
            <person name="Saif S."/>
            <person name="Shea T."/>
            <person name="Shenoy N."/>
            <person name="Sisk P."/>
            <person name="Stolte C."/>
            <person name="Sykes S."/>
            <person name="Wortman J."/>
            <person name="Nusbaum C."/>
            <person name="Birren B."/>
        </authorList>
    </citation>
    <scope>NUCLEOTIDE SEQUENCE [LARGE SCALE GENOMIC DNA]</scope>
    <source>
        <strain evidence="9 10">ACC2</strain>
    </source>
</reference>
<evidence type="ECO:0000256" key="5">
    <source>
        <dbReference type="ARBA" id="ARBA00023316"/>
    </source>
</evidence>
<dbReference type="GO" id="GO:0008360">
    <property type="term" value="P:regulation of cell shape"/>
    <property type="evidence" value="ECO:0007669"/>
    <property type="project" value="UniProtKB-UniRule"/>
</dbReference>
<feature type="compositionally biased region" description="Low complexity" evidence="7">
    <location>
        <begin position="634"/>
        <end position="661"/>
    </location>
</feature>
<evidence type="ECO:0000259" key="8">
    <source>
        <dbReference type="PROSITE" id="PS52029"/>
    </source>
</evidence>
<dbReference type="Gene3D" id="2.40.440.10">
    <property type="entry name" value="L,D-transpeptidase catalytic domain-like"/>
    <property type="match status" value="1"/>
</dbReference>
<organism evidence="9 10">
    <name type="scientific">Stomatobaculum longum</name>
    <dbReference type="NCBI Taxonomy" id="796942"/>
    <lineage>
        <taxon>Bacteria</taxon>
        <taxon>Bacillati</taxon>
        <taxon>Bacillota</taxon>
        <taxon>Clostridia</taxon>
        <taxon>Lachnospirales</taxon>
        <taxon>Lachnospiraceae</taxon>
        <taxon>Stomatobaculum</taxon>
    </lineage>
</organism>
<name>A0AA36Y6M6_9FIRM</name>
<dbReference type="InterPro" id="IPR038063">
    <property type="entry name" value="Transpep_catalytic_dom"/>
</dbReference>
<accession>A0AA36Y6M6</accession>
<dbReference type="Proteomes" id="UP000018466">
    <property type="component" value="Unassembled WGS sequence"/>
</dbReference>
<evidence type="ECO:0000256" key="1">
    <source>
        <dbReference type="ARBA" id="ARBA00004752"/>
    </source>
</evidence>
<dbReference type="PANTHER" id="PTHR30582">
    <property type="entry name" value="L,D-TRANSPEPTIDASE"/>
    <property type="match status" value="1"/>
</dbReference>
<sequence>MNELLGKAGEDPLIEDLDLGEAPASGTRITTETEVQEPDTPDAVLPEDDEPIPVTVNEDNGDALQWESSDSAAAALSHAARVKADDGVPEEKEAVWSGMKPETEADNFYVNTDVNADTSATEELPDEDETVKESAAVPEKVASFSRDENPELPPKRGSSAGKKILLTAAVLLAVTAASYTIYGRKYHRVFLPNTVINGVDVSGKSAVDAEKLMNAGIADYSLKIKAREVADAEIHASDVDLHYDFGDTLSKLISEQSIFSWGPRYFSRHEETLDTMAKLDETRFQAAVDALPCFQTSAFKKPVDAHISSYQSGQPFTVVKEEEGTELKTEEATEKIKEAVCTLQPEIDLDQEKLYTEPEIRADNEALVKSAAAMNQYLKTDISYAGDSGIVLNGEQLHNWISPDGKGGVKLDESKLNEFIKNLAAKYDTYNKPKSLKSSWGATVTVRSGSYGWKVNQDAEKSWLREAIASGTKTQRTPEFSQKAASLNGSDFGSTYVEVNLSAQHLYFYKDGKQLISSDFVSGNEAKGTVTHQGAYAISYKQRNATLRGQGYAAPVDYWMPFNNGEGFHDAPWRNAFGGSIYLTGGSHGCVNLPPAVAKTLFENVTAGTPVLVYTLPGTEPKKPVQAQPTPAESSSAADATANPSDSSAAAAPTTAPATKATEAKKGPGETESGSPNPSISTGAPQKKPGTGSVQPAPGDGGKR</sequence>
<keyword evidence="3 6" id="KW-0133">Cell shape</keyword>
<comment type="caution">
    <text evidence="9">The sequence shown here is derived from an EMBL/GenBank/DDBJ whole genome shotgun (WGS) entry which is preliminary data.</text>
</comment>
<feature type="compositionally biased region" description="Polar residues" evidence="7">
    <location>
        <begin position="672"/>
        <end position="684"/>
    </location>
</feature>
<dbReference type="CDD" id="cd16913">
    <property type="entry name" value="YkuD_like"/>
    <property type="match status" value="1"/>
</dbReference>
<dbReference type="GO" id="GO:0018104">
    <property type="term" value="P:peptidoglycan-protein cross-linking"/>
    <property type="evidence" value="ECO:0007669"/>
    <property type="project" value="TreeGrafter"/>
</dbReference>
<dbReference type="InterPro" id="IPR050979">
    <property type="entry name" value="LD-transpeptidase"/>
</dbReference>
<dbReference type="PANTHER" id="PTHR30582:SF33">
    <property type="entry name" value="EXPORTED PROTEIN"/>
    <property type="match status" value="1"/>
</dbReference>
<feature type="compositionally biased region" description="Acidic residues" evidence="7">
    <location>
        <begin position="34"/>
        <end position="51"/>
    </location>
</feature>
<dbReference type="Pfam" id="PF03734">
    <property type="entry name" value="YkuD"/>
    <property type="match status" value="1"/>
</dbReference>
<feature type="region of interest" description="Disordered" evidence="7">
    <location>
        <begin position="620"/>
        <end position="704"/>
    </location>
</feature>
<evidence type="ECO:0000256" key="2">
    <source>
        <dbReference type="ARBA" id="ARBA00022679"/>
    </source>
</evidence>
<dbReference type="SUPFAM" id="SSF141523">
    <property type="entry name" value="L,D-transpeptidase catalytic domain-like"/>
    <property type="match status" value="1"/>
</dbReference>
<keyword evidence="2" id="KW-0808">Transferase</keyword>
<evidence type="ECO:0000256" key="3">
    <source>
        <dbReference type="ARBA" id="ARBA00022960"/>
    </source>
</evidence>
<feature type="region of interest" description="Disordered" evidence="7">
    <location>
        <begin position="1"/>
        <end position="51"/>
    </location>
</feature>
<feature type="active site" description="Proton donor/acceptor" evidence="6">
    <location>
        <position position="569"/>
    </location>
</feature>
<evidence type="ECO:0000256" key="7">
    <source>
        <dbReference type="SAM" id="MobiDB-lite"/>
    </source>
</evidence>
<proteinExistence type="predicted"/>
<feature type="active site" description="Nucleophile" evidence="6">
    <location>
        <position position="590"/>
    </location>
</feature>
<dbReference type="PROSITE" id="PS52029">
    <property type="entry name" value="LD_TPASE"/>
    <property type="match status" value="1"/>
</dbReference>
<dbReference type="InterPro" id="IPR022029">
    <property type="entry name" value="YoaR-like_PG-bd"/>
</dbReference>
<dbReference type="Gene3D" id="3.10.20.800">
    <property type="match status" value="1"/>
</dbReference>
<dbReference type="SUPFAM" id="SSF143985">
    <property type="entry name" value="L,D-transpeptidase pre-catalytic domain-like"/>
    <property type="match status" value="1"/>
</dbReference>
<dbReference type="RefSeq" id="WP_009532115.1">
    <property type="nucleotide sequence ID" value="NZ_JH590861.1"/>
</dbReference>
<evidence type="ECO:0000313" key="9">
    <source>
        <dbReference type="EMBL" id="EHO18096.1"/>
    </source>
</evidence>
<comment type="pathway">
    <text evidence="1 6">Cell wall biogenesis; peptidoglycan biosynthesis.</text>
</comment>
<dbReference type="GO" id="GO:0071555">
    <property type="term" value="P:cell wall organization"/>
    <property type="evidence" value="ECO:0007669"/>
    <property type="project" value="UniProtKB-UniRule"/>
</dbReference>